<evidence type="ECO:0000256" key="8">
    <source>
        <dbReference type="HAMAP-Rule" id="MF_00101"/>
    </source>
</evidence>
<dbReference type="InterPro" id="IPR037143">
    <property type="entry name" value="4-PPantetheinyl_Trfase_dom_sf"/>
</dbReference>
<keyword evidence="3 8" id="KW-0479">Metal-binding</keyword>
<keyword evidence="1 8" id="KW-0444">Lipid biosynthesis</keyword>
<dbReference type="NCBIfam" id="TIGR00516">
    <property type="entry name" value="acpS"/>
    <property type="match status" value="1"/>
</dbReference>
<sequence>MSIISIGIDLINIKRFKKLIFRYGIKIPNKILSEKELYEYKNTYYKDKFLATRFTAKEAAAKAIGIGIYKKMFLKNCEIINNIYGKPKLNIFGYAGIILKKLKTKKIFLSITDSRKYVQSIVILEK</sequence>
<gene>
    <name evidence="8 10" type="primary">acpS</name>
    <name evidence="10" type="ORF">BUCICURV3402_168</name>
</gene>
<proteinExistence type="inferred from homology"/>
<name>A0A451D6L1_9GAMM</name>
<dbReference type="AlphaFoldDB" id="A0A451D6L1"/>
<dbReference type="NCBIfam" id="TIGR00556">
    <property type="entry name" value="pantethn_trn"/>
    <property type="match status" value="1"/>
</dbReference>
<dbReference type="OrthoDB" id="517356at2"/>
<dbReference type="HAMAP" id="MF_00101">
    <property type="entry name" value="AcpS"/>
    <property type="match status" value="1"/>
</dbReference>
<feature type="binding site" evidence="8">
    <location>
        <position position="58"/>
    </location>
    <ligand>
        <name>Mg(2+)</name>
        <dbReference type="ChEBI" id="CHEBI:18420"/>
    </ligand>
</feature>
<evidence type="ECO:0000256" key="3">
    <source>
        <dbReference type="ARBA" id="ARBA00022723"/>
    </source>
</evidence>
<comment type="similarity">
    <text evidence="8">Belongs to the P-Pant transferase superfamily. AcpS family.</text>
</comment>
<keyword evidence="7 8" id="KW-0275">Fatty acid biosynthesis</keyword>
<dbReference type="SUPFAM" id="SSF56214">
    <property type="entry name" value="4'-phosphopantetheinyl transferase"/>
    <property type="match status" value="1"/>
</dbReference>
<comment type="function">
    <text evidence="8">Transfers the 4'-phosphopantetheine moiety from coenzyme A to a Ser of acyl-carrier-protein.</text>
</comment>
<keyword evidence="8" id="KW-0963">Cytoplasm</keyword>
<organism evidence="10 11">
    <name type="scientific">Buchnera aphidicola</name>
    <name type="common">Cinara curvipes</name>
    <dbReference type="NCBI Taxonomy" id="2518975"/>
    <lineage>
        <taxon>Bacteria</taxon>
        <taxon>Pseudomonadati</taxon>
        <taxon>Pseudomonadota</taxon>
        <taxon>Gammaproteobacteria</taxon>
        <taxon>Enterobacterales</taxon>
        <taxon>Erwiniaceae</taxon>
        <taxon>Buchnera</taxon>
    </lineage>
</organism>
<keyword evidence="6 8" id="KW-0443">Lipid metabolism</keyword>
<evidence type="ECO:0000256" key="6">
    <source>
        <dbReference type="ARBA" id="ARBA00023098"/>
    </source>
</evidence>
<dbReference type="GO" id="GO:0000287">
    <property type="term" value="F:magnesium ion binding"/>
    <property type="evidence" value="ECO:0007669"/>
    <property type="project" value="UniProtKB-UniRule"/>
</dbReference>
<comment type="cofactor">
    <cofactor evidence="8">
        <name>Mg(2+)</name>
        <dbReference type="ChEBI" id="CHEBI:18420"/>
    </cofactor>
</comment>
<keyword evidence="2 8" id="KW-0808">Transferase</keyword>
<evidence type="ECO:0000256" key="2">
    <source>
        <dbReference type="ARBA" id="ARBA00022679"/>
    </source>
</evidence>
<dbReference type="Gene3D" id="3.90.470.20">
    <property type="entry name" value="4'-phosphopantetheinyl transferase domain"/>
    <property type="match status" value="1"/>
</dbReference>
<dbReference type="InterPro" id="IPR008278">
    <property type="entry name" value="4-PPantetheinyl_Trfase_dom"/>
</dbReference>
<accession>A0A451D6L1</accession>
<keyword evidence="4 8" id="KW-0276">Fatty acid metabolism</keyword>
<dbReference type="Proteomes" id="UP000294344">
    <property type="component" value="Chromosome"/>
</dbReference>
<comment type="subcellular location">
    <subcellularLocation>
        <location evidence="8">Cytoplasm</location>
    </subcellularLocation>
</comment>
<keyword evidence="5 8" id="KW-0460">Magnesium</keyword>
<evidence type="ECO:0000313" key="11">
    <source>
        <dbReference type="Proteomes" id="UP000294344"/>
    </source>
</evidence>
<dbReference type="EMBL" id="LR217710">
    <property type="protein sequence ID" value="VFP81458.1"/>
    <property type="molecule type" value="Genomic_DNA"/>
</dbReference>
<feature type="domain" description="4'-phosphopantetheinyl transferase" evidence="9">
    <location>
        <begin position="5"/>
        <end position="96"/>
    </location>
</feature>
<dbReference type="GO" id="GO:0006633">
    <property type="term" value="P:fatty acid biosynthetic process"/>
    <property type="evidence" value="ECO:0007669"/>
    <property type="project" value="UniProtKB-UniRule"/>
</dbReference>
<evidence type="ECO:0000256" key="4">
    <source>
        <dbReference type="ARBA" id="ARBA00022832"/>
    </source>
</evidence>
<dbReference type="InterPro" id="IPR002582">
    <property type="entry name" value="ACPS"/>
</dbReference>
<evidence type="ECO:0000259" key="9">
    <source>
        <dbReference type="Pfam" id="PF01648"/>
    </source>
</evidence>
<dbReference type="GO" id="GO:0008897">
    <property type="term" value="F:holo-[acyl-carrier-protein] synthase activity"/>
    <property type="evidence" value="ECO:0007669"/>
    <property type="project" value="UniProtKB-UniRule"/>
</dbReference>
<dbReference type="Pfam" id="PF01648">
    <property type="entry name" value="ACPS"/>
    <property type="match status" value="1"/>
</dbReference>
<evidence type="ECO:0000256" key="7">
    <source>
        <dbReference type="ARBA" id="ARBA00023160"/>
    </source>
</evidence>
<protein>
    <recommendedName>
        <fullName evidence="8">Holo-[acyl-carrier-protein] synthase</fullName>
        <shortName evidence="8">Holo-ACP synthase</shortName>
        <ecNumber evidence="8">2.7.8.7</ecNumber>
    </recommendedName>
    <alternativeName>
        <fullName evidence="8">4'-phosphopantetheinyl transferase AcpS</fullName>
    </alternativeName>
</protein>
<dbReference type="RefSeq" id="WP_154029220.1">
    <property type="nucleotide sequence ID" value="NZ_LR217710.1"/>
</dbReference>
<reference evidence="10 11" key="1">
    <citation type="submission" date="2019-02" db="EMBL/GenBank/DDBJ databases">
        <authorList>
            <person name="Manzano-Marin A."/>
            <person name="Manzano-Marin A."/>
        </authorList>
    </citation>
    <scope>NUCLEOTIDE SEQUENCE [LARGE SCALE GENOMIC DNA]</scope>
    <source>
        <strain evidence="10 11">BuCicurvipes</strain>
    </source>
</reference>
<dbReference type="GO" id="GO:0005737">
    <property type="term" value="C:cytoplasm"/>
    <property type="evidence" value="ECO:0007669"/>
    <property type="project" value="UniProtKB-SubCell"/>
</dbReference>
<dbReference type="EC" id="2.7.8.7" evidence="8"/>
<evidence type="ECO:0000256" key="1">
    <source>
        <dbReference type="ARBA" id="ARBA00022516"/>
    </source>
</evidence>
<evidence type="ECO:0000256" key="5">
    <source>
        <dbReference type="ARBA" id="ARBA00022842"/>
    </source>
</evidence>
<feature type="binding site" evidence="8">
    <location>
        <position position="9"/>
    </location>
    <ligand>
        <name>Mg(2+)</name>
        <dbReference type="ChEBI" id="CHEBI:18420"/>
    </ligand>
</feature>
<evidence type="ECO:0000313" key="10">
    <source>
        <dbReference type="EMBL" id="VFP81458.1"/>
    </source>
</evidence>
<comment type="catalytic activity">
    <reaction evidence="8">
        <text>apo-[ACP] + CoA = holo-[ACP] + adenosine 3',5'-bisphosphate + H(+)</text>
        <dbReference type="Rhea" id="RHEA:12068"/>
        <dbReference type="Rhea" id="RHEA-COMP:9685"/>
        <dbReference type="Rhea" id="RHEA-COMP:9690"/>
        <dbReference type="ChEBI" id="CHEBI:15378"/>
        <dbReference type="ChEBI" id="CHEBI:29999"/>
        <dbReference type="ChEBI" id="CHEBI:57287"/>
        <dbReference type="ChEBI" id="CHEBI:58343"/>
        <dbReference type="ChEBI" id="CHEBI:64479"/>
        <dbReference type="EC" id="2.7.8.7"/>
    </reaction>
</comment>
<dbReference type="InterPro" id="IPR004568">
    <property type="entry name" value="Ppantetheine-prot_Trfase_dom"/>
</dbReference>